<sequence length="315" mass="34036">MNGSLFNRRPSQLVGLEPYRPGQFPVVFIHGTASSSGRWADMINDLQEDPVIRDHFQFWFFEYNTGNPIPFSALQLRQALEGAVQKLDPQGNDPALRRMVLIGHSQGGLIAKLLVIDSGSRLWDALSRVPLDQLRISAGTRDLLHEALFVTPVPEVRRVIFIATPQRGSFIAGSTIGQLLASFVTPPSRLTRALRDVTEDNPNALKFHPGPLQFGSVSFMTPGSPFSTALAAIPISPNVAANSIIAVQGNGPIQSGDDGVVTYQSAHIDGVESELVVRSGHSVQGDPQTVAEVRRILLLHLAEVCPAGCSPTARN</sequence>
<organism evidence="2">
    <name type="scientific">uncultured microorganism</name>
    <dbReference type="NCBI Taxonomy" id="358574"/>
    <lineage>
        <taxon>unclassified sequences</taxon>
        <taxon>environmental samples</taxon>
    </lineage>
</organism>
<dbReference type="SUPFAM" id="SSF53474">
    <property type="entry name" value="alpha/beta-Hydrolases"/>
    <property type="match status" value="1"/>
</dbReference>
<dbReference type="InterPro" id="IPR029058">
    <property type="entry name" value="AB_hydrolase_fold"/>
</dbReference>
<dbReference type="Pfam" id="PF12697">
    <property type="entry name" value="Abhydrolase_6"/>
    <property type="match status" value="1"/>
</dbReference>
<accession>D0VYN2</accession>
<dbReference type="ESTHER" id="9zzzz-d0vyn2">
    <property type="family name" value="6_AlphaBeta_hydrolase"/>
</dbReference>
<evidence type="ECO:0000313" key="2">
    <source>
        <dbReference type="EMBL" id="BAI49935.1"/>
    </source>
</evidence>
<dbReference type="AlphaFoldDB" id="D0VYN2"/>
<protein>
    <recommendedName>
        <fullName evidence="1">AB hydrolase-1 domain-containing protein</fullName>
    </recommendedName>
</protein>
<proteinExistence type="predicted"/>
<dbReference type="InterPro" id="IPR000073">
    <property type="entry name" value="AB_hydrolase_1"/>
</dbReference>
<evidence type="ECO:0000259" key="1">
    <source>
        <dbReference type="Pfam" id="PF12697"/>
    </source>
</evidence>
<dbReference type="Gene3D" id="3.40.50.1820">
    <property type="entry name" value="alpha/beta hydrolase"/>
    <property type="match status" value="1"/>
</dbReference>
<dbReference type="EMBL" id="AB504726">
    <property type="protein sequence ID" value="BAI49935.1"/>
    <property type="molecule type" value="Genomic_DNA"/>
</dbReference>
<reference evidence="2" key="1">
    <citation type="journal article" date="2010" name="Enzyme Microb. Technol.">
        <title>Direct cloning and expression of putative esterase genes from environmental DNA.</title>
        <authorList>
            <person name="Terahara T."/>
            <person name="Yamada K."/>
            <person name="Kurata S."/>
            <person name="Yokomaku T."/>
            <person name="Tsuneda S."/>
            <person name="Harayama S."/>
        </authorList>
    </citation>
    <scope>NUCLEOTIDE SEQUENCE</scope>
</reference>
<feature type="domain" description="AB hydrolase-1" evidence="1">
    <location>
        <begin position="26"/>
        <end position="293"/>
    </location>
</feature>
<name>D0VYN2_9ZZZZ</name>